<keyword evidence="2 4" id="KW-0863">Zinc-finger</keyword>
<feature type="compositionally biased region" description="Polar residues" evidence="5">
    <location>
        <begin position="275"/>
        <end position="288"/>
    </location>
</feature>
<dbReference type="PANTHER" id="PTHR13309:SF0">
    <property type="entry name" value="FMR1-INTERACTING PROTEIN NUFIP1"/>
    <property type="match status" value="1"/>
</dbReference>
<dbReference type="Pfam" id="PF12171">
    <property type="entry name" value="zf-C2H2_jaz"/>
    <property type="match status" value="1"/>
</dbReference>
<accession>A0A813V5S5</accession>
<feature type="region of interest" description="Disordered" evidence="5">
    <location>
        <begin position="266"/>
        <end position="299"/>
    </location>
</feature>
<dbReference type="OrthoDB" id="273070at2759"/>
<dbReference type="AlphaFoldDB" id="A0A813V5S5"/>
<dbReference type="GO" id="GO:0003723">
    <property type="term" value="F:RNA binding"/>
    <property type="evidence" value="ECO:0007669"/>
    <property type="project" value="InterPro"/>
</dbReference>
<dbReference type="SUPFAM" id="SSF57667">
    <property type="entry name" value="beta-beta-alpha zinc fingers"/>
    <property type="match status" value="1"/>
</dbReference>
<dbReference type="InterPro" id="IPR019496">
    <property type="entry name" value="NUFIP1_cons_dom"/>
</dbReference>
<keyword evidence="1" id="KW-0479">Metal-binding</keyword>
<evidence type="ECO:0000256" key="4">
    <source>
        <dbReference type="PROSITE-ProRule" id="PRU00042"/>
    </source>
</evidence>
<dbReference type="InterPro" id="IPR022755">
    <property type="entry name" value="Znf_C2H2_jaz"/>
</dbReference>
<evidence type="ECO:0000313" key="8">
    <source>
        <dbReference type="Proteomes" id="UP000663879"/>
    </source>
</evidence>
<evidence type="ECO:0000256" key="2">
    <source>
        <dbReference type="ARBA" id="ARBA00022771"/>
    </source>
</evidence>
<dbReference type="Proteomes" id="UP000663879">
    <property type="component" value="Unassembled WGS sequence"/>
</dbReference>
<reference evidence="7" key="1">
    <citation type="submission" date="2021-02" db="EMBL/GenBank/DDBJ databases">
        <authorList>
            <person name="Nowell W R."/>
        </authorList>
    </citation>
    <scope>NUCLEOTIDE SEQUENCE</scope>
    <source>
        <strain evidence="7">Ploen Becks lab</strain>
    </source>
</reference>
<dbReference type="PROSITE" id="PS50157">
    <property type="entry name" value="ZINC_FINGER_C2H2_2"/>
    <property type="match status" value="1"/>
</dbReference>
<dbReference type="Gene3D" id="3.30.160.60">
    <property type="entry name" value="Classic Zinc Finger"/>
    <property type="match status" value="1"/>
</dbReference>
<dbReference type="GO" id="GO:0008270">
    <property type="term" value="F:zinc ion binding"/>
    <property type="evidence" value="ECO:0007669"/>
    <property type="project" value="UniProtKB-KW"/>
</dbReference>
<evidence type="ECO:0000256" key="1">
    <source>
        <dbReference type="ARBA" id="ARBA00022723"/>
    </source>
</evidence>
<dbReference type="EMBL" id="CAJNOC010001156">
    <property type="protein sequence ID" value="CAF0840331.1"/>
    <property type="molecule type" value="Genomic_DNA"/>
</dbReference>
<evidence type="ECO:0000256" key="3">
    <source>
        <dbReference type="ARBA" id="ARBA00022833"/>
    </source>
</evidence>
<comment type="caution">
    <text evidence="7">The sequence shown here is derived from an EMBL/GenBank/DDBJ whole genome shotgun (WGS) entry which is preliminary data.</text>
</comment>
<feature type="domain" description="C2H2-type" evidence="6">
    <location>
        <begin position="159"/>
        <end position="181"/>
    </location>
</feature>
<gene>
    <name evidence="7" type="ORF">OXX778_LOCUS8421</name>
</gene>
<dbReference type="GO" id="GO:0000492">
    <property type="term" value="P:box C/D snoRNP assembly"/>
    <property type="evidence" value="ECO:0007669"/>
    <property type="project" value="TreeGrafter"/>
</dbReference>
<feature type="compositionally biased region" description="Low complexity" evidence="5">
    <location>
        <begin position="103"/>
        <end position="123"/>
    </location>
</feature>
<sequence>MGITTHYIIIKMNNSVKNTPPKNFYQAQGYTQPPLPTYPYNYLPQNTPQGSEPAYNPAYQYWNYYQYQQPPQNFYNQYQNNNNNNNNNNVHNQQYQKDHRNNGNRNFQNRNNNFQNQAKFNRNGPNEAQNNRHFNDRNTHKNKSKNKIDKRDLPENNKFYCEVCDRGFKTDEKYQEHLSTHITCGVNGCKFTAADKLVEIHYRNFHATGLDKKVASLKTPEEIKKYIEERKKNFPSKNNLDKKVELDREKSDRGVLLNSREFGRFKNKNRRNLDQNRNSNQEKNTDNGPCNLDESHNSVKTDNKISRVNNRKNLKRKNKKGGLYARKVEVLKSRYKKPTLLQKLLADEIRHERNILLQCVRFVVQKNFFDNPKLIEQMSQ</sequence>
<dbReference type="SMART" id="SM00355">
    <property type="entry name" value="ZnF_C2H2"/>
    <property type="match status" value="2"/>
</dbReference>
<dbReference type="InterPro" id="IPR013087">
    <property type="entry name" value="Znf_C2H2_type"/>
</dbReference>
<dbReference type="Pfam" id="PF10453">
    <property type="entry name" value="NUFIP1"/>
    <property type="match status" value="1"/>
</dbReference>
<feature type="region of interest" description="Disordered" evidence="5">
    <location>
        <begin position="73"/>
        <end position="151"/>
    </location>
</feature>
<dbReference type="InterPro" id="IPR039136">
    <property type="entry name" value="NUFIP1-like"/>
</dbReference>
<dbReference type="PROSITE" id="PS00028">
    <property type="entry name" value="ZINC_FINGER_C2H2_1"/>
    <property type="match status" value="1"/>
</dbReference>
<evidence type="ECO:0000313" key="7">
    <source>
        <dbReference type="EMBL" id="CAF0840331.1"/>
    </source>
</evidence>
<dbReference type="GO" id="GO:0005634">
    <property type="term" value="C:nucleus"/>
    <property type="evidence" value="ECO:0007669"/>
    <property type="project" value="TreeGrafter"/>
</dbReference>
<keyword evidence="3" id="KW-0862">Zinc</keyword>
<protein>
    <recommendedName>
        <fullName evidence="6">C2H2-type domain-containing protein</fullName>
    </recommendedName>
</protein>
<evidence type="ECO:0000256" key="5">
    <source>
        <dbReference type="SAM" id="MobiDB-lite"/>
    </source>
</evidence>
<dbReference type="InterPro" id="IPR036236">
    <property type="entry name" value="Znf_C2H2_sf"/>
</dbReference>
<evidence type="ECO:0000259" key="6">
    <source>
        <dbReference type="PROSITE" id="PS50157"/>
    </source>
</evidence>
<organism evidence="7 8">
    <name type="scientific">Brachionus calyciflorus</name>
    <dbReference type="NCBI Taxonomy" id="104777"/>
    <lineage>
        <taxon>Eukaryota</taxon>
        <taxon>Metazoa</taxon>
        <taxon>Spiralia</taxon>
        <taxon>Gnathifera</taxon>
        <taxon>Rotifera</taxon>
        <taxon>Eurotatoria</taxon>
        <taxon>Monogononta</taxon>
        <taxon>Pseudotrocha</taxon>
        <taxon>Ploima</taxon>
        <taxon>Brachionidae</taxon>
        <taxon>Brachionus</taxon>
    </lineage>
</organism>
<feature type="compositionally biased region" description="Low complexity" evidence="5">
    <location>
        <begin position="73"/>
        <end position="95"/>
    </location>
</feature>
<name>A0A813V5S5_9BILA</name>
<proteinExistence type="predicted"/>
<dbReference type="PANTHER" id="PTHR13309">
    <property type="entry name" value="NUCLEAR FRAGILE X MENTAL RETARDATION PROTEIN INTERACTING PROTEIN 1"/>
    <property type="match status" value="1"/>
</dbReference>
<keyword evidence="8" id="KW-1185">Reference proteome</keyword>